<keyword evidence="1" id="KW-0812">Transmembrane</keyword>
<reference evidence="2" key="1">
    <citation type="submission" date="2018-01" db="EMBL/GenBank/DDBJ databases">
        <authorList>
            <person name="Regsiter A."/>
            <person name="William W."/>
        </authorList>
    </citation>
    <scope>NUCLEOTIDE SEQUENCE</scope>
    <source>
        <strain evidence="2">TRIP AH-1</strain>
    </source>
</reference>
<evidence type="ECO:0008006" key="3">
    <source>
        <dbReference type="Google" id="ProtNLM"/>
    </source>
</evidence>
<protein>
    <recommendedName>
        <fullName evidence="3">F0F1-ATPase subunit</fullName>
    </recommendedName>
</protein>
<evidence type="ECO:0000313" key="2">
    <source>
        <dbReference type="EMBL" id="SPD74914.1"/>
    </source>
</evidence>
<feature type="transmembrane region" description="Helical" evidence="1">
    <location>
        <begin position="72"/>
        <end position="94"/>
    </location>
</feature>
<keyword evidence="1" id="KW-1133">Transmembrane helix</keyword>
<dbReference type="InterPro" id="IPR011744">
    <property type="entry name" value="ATPase_gene1"/>
</dbReference>
<organism evidence="2">
    <name type="scientific">uncultured Desulfobacterium sp</name>
    <dbReference type="NCBI Taxonomy" id="201089"/>
    <lineage>
        <taxon>Bacteria</taxon>
        <taxon>Pseudomonadati</taxon>
        <taxon>Thermodesulfobacteriota</taxon>
        <taxon>Desulfobacteria</taxon>
        <taxon>Desulfobacterales</taxon>
        <taxon>Desulfobacteriaceae</taxon>
        <taxon>Desulfobacterium</taxon>
        <taxon>environmental samples</taxon>
    </lineage>
</organism>
<keyword evidence="1" id="KW-0472">Membrane</keyword>
<dbReference type="Pfam" id="PF09527">
    <property type="entry name" value="ATPase_gene1"/>
    <property type="match status" value="1"/>
</dbReference>
<dbReference type="InterPro" id="IPR032820">
    <property type="entry name" value="ATPase_put"/>
</dbReference>
<accession>A0A445MZI8</accession>
<dbReference type="NCBIfam" id="TIGR02230">
    <property type="entry name" value="ATPase_gene1"/>
    <property type="match status" value="1"/>
</dbReference>
<feature type="transmembrane region" description="Helical" evidence="1">
    <location>
        <begin position="36"/>
        <end position="60"/>
    </location>
</feature>
<dbReference type="AlphaFoldDB" id="A0A445MZI8"/>
<gene>
    <name evidence="2" type="ORF">PITCH_A390011</name>
</gene>
<evidence type="ECO:0000256" key="1">
    <source>
        <dbReference type="SAM" id="Phobius"/>
    </source>
</evidence>
<dbReference type="EMBL" id="OJIN01000180">
    <property type="protein sequence ID" value="SPD74914.1"/>
    <property type="molecule type" value="Genomic_DNA"/>
</dbReference>
<proteinExistence type="predicted"/>
<name>A0A445MZI8_9BACT</name>
<sequence length="109" mass="12264">MSANRPTGDYREKLSQKVNQKERLKIRARQEGGMRAISWLGMIGIIGWSVTVPLLLGIAAGMWIDSRFPSRYSWTVMLLFGGLGAGCVNAWLWVKKALQLKKDLAENKK</sequence>